<evidence type="ECO:0000313" key="1">
    <source>
        <dbReference type="EMBL" id="EDL82586.1"/>
    </source>
</evidence>
<dbReference type="EMBL" id="CH474074">
    <property type="protein sequence ID" value="EDL82587.1"/>
    <property type="molecule type" value="Genomic_DNA"/>
</dbReference>
<protein>
    <submittedName>
        <fullName evidence="2">RCG43761, isoform CRA_a</fullName>
    </submittedName>
</protein>
<reference evidence="3" key="3">
    <citation type="submission" date="2005-09" db="EMBL/GenBank/DDBJ databases">
        <authorList>
            <person name="Mural R.J."/>
            <person name="Li P.W."/>
            <person name="Adams M.D."/>
            <person name="Amanatides P.G."/>
            <person name="Baden-Tillson H."/>
            <person name="Barnstead M."/>
            <person name="Chin S.H."/>
            <person name="Dew I."/>
            <person name="Evans C.A."/>
            <person name="Ferriera S."/>
            <person name="Flanigan M."/>
            <person name="Fosler C."/>
            <person name="Glodek A."/>
            <person name="Gu Z."/>
            <person name="Holt R.A."/>
            <person name="Jennings D."/>
            <person name="Kraft C.L."/>
            <person name="Lu F."/>
            <person name="Nguyen T."/>
            <person name="Nusskern D.R."/>
            <person name="Pfannkoch C.M."/>
            <person name="Sitter C."/>
            <person name="Sutton G.G."/>
            <person name="Venter J.C."/>
            <person name="Wang Z."/>
            <person name="Woodage T."/>
            <person name="Zheng X.H."/>
            <person name="Zhong F."/>
        </authorList>
    </citation>
    <scope>NUCLEOTIDE SEQUENCE [LARGE SCALE GENOMIC DNA]</scope>
    <source>
        <strain evidence="1">BN</strain>
        <strain evidence="3">BN, Sprague-Dawley</strain>
    </source>
</reference>
<evidence type="ECO:0000313" key="3">
    <source>
        <dbReference type="Proteomes" id="UP000234681"/>
    </source>
</evidence>
<dbReference type="EMBL" id="CH474074">
    <property type="protein sequence ID" value="EDL82588.1"/>
    <property type="molecule type" value="Genomic_DNA"/>
</dbReference>
<organism evidence="2 3">
    <name type="scientific">Rattus norvegicus</name>
    <name type="common">Rat</name>
    <dbReference type="NCBI Taxonomy" id="10116"/>
    <lineage>
        <taxon>Eukaryota</taxon>
        <taxon>Metazoa</taxon>
        <taxon>Chordata</taxon>
        <taxon>Craniata</taxon>
        <taxon>Vertebrata</taxon>
        <taxon>Euteleostomi</taxon>
        <taxon>Mammalia</taxon>
        <taxon>Eutheria</taxon>
        <taxon>Euarchontoglires</taxon>
        <taxon>Glires</taxon>
        <taxon>Rodentia</taxon>
        <taxon>Myomorpha</taxon>
        <taxon>Muroidea</taxon>
        <taxon>Muridae</taxon>
        <taxon>Murinae</taxon>
        <taxon>Rattus</taxon>
    </lineage>
</organism>
<dbReference type="Proteomes" id="UP000234681">
    <property type="component" value="Chromosome 2"/>
</dbReference>
<accession>A6KNH4</accession>
<proteinExistence type="predicted"/>
<reference evidence="2" key="2">
    <citation type="submission" date="2005-07" db="EMBL/GenBank/DDBJ databases">
        <authorList>
            <person name="Mural R.J."/>
            <person name="Li P.W."/>
            <person name="Adams M.D."/>
            <person name="Amanatides P.G."/>
            <person name="Baden-Tillson H."/>
            <person name="Barnstead M."/>
            <person name="Chin S.H."/>
            <person name="Dew I."/>
            <person name="Evans C.A."/>
            <person name="Ferriera S."/>
            <person name="Flanigan M."/>
            <person name="Fosler C."/>
            <person name="Glodek A."/>
            <person name="Gu Z."/>
            <person name="Holt R.A."/>
            <person name="Jennings D."/>
            <person name="Kraft C.L."/>
            <person name="Lu F."/>
            <person name="Nguyen T."/>
            <person name="Nusskern D.R."/>
            <person name="Pfannkoch C.M."/>
            <person name="Sitter C."/>
            <person name="Sutton G.G."/>
            <person name="Venter J.C."/>
            <person name="Wang Z."/>
            <person name="Woodage T."/>
            <person name="Zheng X.H."/>
            <person name="Zhong F."/>
        </authorList>
    </citation>
    <scope>NUCLEOTIDE SEQUENCE</scope>
    <source>
        <strain evidence="2">BN</strain>
    </source>
</reference>
<reference evidence="2" key="1">
    <citation type="journal article" date="2005" name="Genome Res.">
        <title>Gene and alternative splicing annotation with AIR.</title>
        <authorList>
            <person name="Florea L."/>
            <person name="Di Francesco V."/>
            <person name="Miller J."/>
            <person name="Turner R."/>
            <person name="Yao A."/>
            <person name="Harris M."/>
            <person name="Walenz B."/>
            <person name="Mobarry C."/>
            <person name="Merkulov G.V."/>
            <person name="Charlab R."/>
            <person name="Dew I."/>
            <person name="Deng Z."/>
            <person name="Istrail S."/>
            <person name="Li P."/>
            <person name="Sutton G."/>
        </authorList>
    </citation>
    <scope>NUCLEOTIDE SEQUENCE</scope>
    <source>
        <strain evidence="2">BN</strain>
    </source>
</reference>
<name>A6KNH4_RAT</name>
<sequence>MAESHVLHHEDIHIFPLGEVLLPNPHSLCTEEDWKILLIELHTVISEKCFPKSAL</sequence>
<dbReference type="AlphaFoldDB" id="A6KNH4"/>
<gene>
    <name evidence="2" type="ORF">rCG_43761</name>
</gene>
<evidence type="ECO:0000313" key="2">
    <source>
        <dbReference type="EMBL" id="EDL82588.1"/>
    </source>
</evidence>
<dbReference type="EMBL" id="CH474074">
    <property type="protein sequence ID" value="EDL82586.1"/>
    <property type="molecule type" value="Genomic_DNA"/>
</dbReference>